<accession>A0ABT4FL83</accession>
<dbReference type="Proteomes" id="UP001527202">
    <property type="component" value="Unassembled WGS sequence"/>
</dbReference>
<proteinExistence type="predicted"/>
<comment type="caution">
    <text evidence="1">The sequence shown here is derived from an EMBL/GenBank/DDBJ whole genome shotgun (WGS) entry which is preliminary data.</text>
</comment>
<sequence>RIVMLSQGTVVHDCTPAELAARPAMLGDAGLLLPEALALGSLLRWHGVDVPAGLPAPEETARAIAAALAAGARRGH</sequence>
<feature type="non-terminal residue" evidence="1">
    <location>
        <position position="76"/>
    </location>
</feature>
<protein>
    <submittedName>
        <fullName evidence="1">Cobalt transport protein</fullName>
    </submittedName>
</protein>
<feature type="non-terminal residue" evidence="1">
    <location>
        <position position="1"/>
    </location>
</feature>
<dbReference type="EMBL" id="JAMDMJ010000040">
    <property type="protein sequence ID" value="MCY9599265.1"/>
    <property type="molecule type" value="Genomic_DNA"/>
</dbReference>
<evidence type="ECO:0000313" key="1">
    <source>
        <dbReference type="EMBL" id="MCY9599265.1"/>
    </source>
</evidence>
<name>A0ABT4FL83_9BACL</name>
<evidence type="ECO:0000313" key="2">
    <source>
        <dbReference type="Proteomes" id="UP001527202"/>
    </source>
</evidence>
<keyword evidence="2" id="KW-1185">Reference proteome</keyword>
<reference evidence="1 2" key="1">
    <citation type="submission" date="2022-05" db="EMBL/GenBank/DDBJ databases">
        <title>Genome Sequencing of Bee-Associated Microbes.</title>
        <authorList>
            <person name="Dunlap C."/>
        </authorList>
    </citation>
    <scope>NUCLEOTIDE SEQUENCE [LARGE SCALE GENOMIC DNA]</scope>
    <source>
        <strain evidence="1 2">NRRL B-23120</strain>
    </source>
</reference>
<gene>
    <name evidence="1" type="ORF">M5X16_26245</name>
</gene>
<organism evidence="1 2">
    <name type="scientific">Paenibacillus chitinolyticus</name>
    <dbReference type="NCBI Taxonomy" id="79263"/>
    <lineage>
        <taxon>Bacteria</taxon>
        <taxon>Bacillati</taxon>
        <taxon>Bacillota</taxon>
        <taxon>Bacilli</taxon>
        <taxon>Bacillales</taxon>
        <taxon>Paenibacillaceae</taxon>
        <taxon>Paenibacillus</taxon>
    </lineage>
</organism>